<dbReference type="GO" id="GO:0031146">
    <property type="term" value="P:SCF-dependent proteasomal ubiquitin-dependent protein catabolic process"/>
    <property type="evidence" value="ECO:0007669"/>
    <property type="project" value="TreeGrafter"/>
</dbReference>
<dbReference type="SMART" id="SM00367">
    <property type="entry name" value="LRR_CC"/>
    <property type="match status" value="5"/>
</dbReference>
<comment type="caution">
    <text evidence="2">The sequence shown here is derived from an EMBL/GenBank/DDBJ whole genome shotgun (WGS) entry which is preliminary data.</text>
</comment>
<name>Q4RMY2_TETNG</name>
<feature type="compositionally biased region" description="Basic residues" evidence="1">
    <location>
        <begin position="658"/>
        <end position="673"/>
    </location>
</feature>
<protein>
    <submittedName>
        <fullName evidence="2">(spotted green pufferfish) hypothetical protein</fullName>
    </submittedName>
</protein>
<dbReference type="SUPFAM" id="SSF52047">
    <property type="entry name" value="RNI-like"/>
    <property type="match status" value="1"/>
</dbReference>
<dbReference type="AlphaFoldDB" id="Q4RMY2"/>
<dbReference type="OrthoDB" id="10254930at2759"/>
<evidence type="ECO:0000313" key="2">
    <source>
        <dbReference type="EMBL" id="CAG10250.1"/>
    </source>
</evidence>
<feature type="compositionally biased region" description="Basic and acidic residues" evidence="1">
    <location>
        <begin position="18"/>
        <end position="65"/>
    </location>
</feature>
<dbReference type="GO" id="GO:0019005">
    <property type="term" value="C:SCF ubiquitin ligase complex"/>
    <property type="evidence" value="ECO:0007669"/>
    <property type="project" value="TreeGrafter"/>
</dbReference>
<feature type="region of interest" description="Disordered" evidence="1">
    <location>
        <begin position="1"/>
        <end position="91"/>
    </location>
</feature>
<evidence type="ECO:0000256" key="1">
    <source>
        <dbReference type="SAM" id="MobiDB-lite"/>
    </source>
</evidence>
<dbReference type="InterPro" id="IPR001611">
    <property type="entry name" value="Leu-rich_rpt"/>
</dbReference>
<dbReference type="Pfam" id="PF13516">
    <property type="entry name" value="LRR_6"/>
    <property type="match status" value="1"/>
</dbReference>
<dbReference type="KEGG" id="tng:GSTEN00031824G001"/>
<reference evidence="2" key="2">
    <citation type="submission" date="2004-02" db="EMBL/GenBank/DDBJ databases">
        <authorList>
            <consortium name="Genoscope"/>
            <consortium name="Whitehead Institute Centre for Genome Research"/>
        </authorList>
    </citation>
    <scope>NUCLEOTIDE SEQUENCE</scope>
</reference>
<organism evidence="2">
    <name type="scientific">Tetraodon nigroviridis</name>
    <name type="common">Spotted green pufferfish</name>
    <name type="synonym">Chelonodon nigroviridis</name>
    <dbReference type="NCBI Taxonomy" id="99883"/>
    <lineage>
        <taxon>Eukaryota</taxon>
        <taxon>Metazoa</taxon>
        <taxon>Chordata</taxon>
        <taxon>Craniata</taxon>
        <taxon>Vertebrata</taxon>
        <taxon>Euteleostomi</taxon>
        <taxon>Actinopterygii</taxon>
        <taxon>Neopterygii</taxon>
        <taxon>Teleostei</taxon>
        <taxon>Neoteleostei</taxon>
        <taxon>Acanthomorphata</taxon>
        <taxon>Eupercaria</taxon>
        <taxon>Tetraodontiformes</taxon>
        <taxon>Tetradontoidea</taxon>
        <taxon>Tetraodontidae</taxon>
        <taxon>Tetraodon</taxon>
    </lineage>
</organism>
<feature type="region of interest" description="Disordered" evidence="1">
    <location>
        <begin position="221"/>
        <end position="245"/>
    </location>
</feature>
<dbReference type="InterPro" id="IPR006553">
    <property type="entry name" value="Leu-rich_rpt_Cys-con_subtyp"/>
</dbReference>
<proteinExistence type="predicted"/>
<feature type="compositionally biased region" description="Basic and acidic residues" evidence="1">
    <location>
        <begin position="647"/>
        <end position="657"/>
    </location>
</feature>
<sequence>MSSAASPTRRNDPSPVESRIKQDKSDFEEQERQRVTQEARAEKQQKKKERELVLKRIAEDRKSQQEKMQTGAASEKSPPGGQEQKLGGKIQTNVDNNCLLMGFPRKRFGEAELTCSLRSLGLTPNAALCIQTTPPETPHDTHSPADPPSAGQSAPSPCKASPQPRILAPEGAEGQDPVVPPPLPNQLEAPEEDAVEVEDAGAPGAPVAAGLAAVERLQRAGHHEHPPTSQGQPSPPKRPFKTPSLPSLCALATRATLQLMSAPSMQYSSSLAGLTPELVELLLNHMSRERLLRPRSLELFFGCPLQKFVLNCYPYCTNELLRQLRAFPALRHLSLVNSPLITGLKNLCFLSLDQTKVTDAGMVLYLHSAPSCLAQLSLNQTAVTEATLAVLPSCTPQLRLLSIKQTKVRDVAALARLSGLHTLNLDGTDVSESGLEHLASHPLLSSLSLAGISVTDGNQALQIISGLNLTQLTLPGRRSVTDSGLASVCRLTLLTELDLTDYTQVTDQGVAQLASMRRLKKLSLSNTQVTDAGLSPLRGLQELQDLCLDRTAVTSRGVAALIACLPHLQVLGLACTQVGDTVVRRGLLRCPQLVKLNLSRTRITDNGEVHLHTHTHTDPSRARAGVGSPSVSHRSEVLKTHAPGSRESGRHWCELGGHRRPPDRHKHQQHPRQ</sequence>
<feature type="compositionally biased region" description="Basic and acidic residues" evidence="1">
    <location>
        <begin position="607"/>
        <end position="621"/>
    </location>
</feature>
<dbReference type="InterPro" id="IPR032675">
    <property type="entry name" value="LRR_dom_sf"/>
</dbReference>
<feature type="region of interest" description="Disordered" evidence="1">
    <location>
        <begin position="607"/>
        <end position="673"/>
    </location>
</feature>
<dbReference type="PANTHER" id="PTHR13318">
    <property type="entry name" value="PARTNER OF PAIRED, ISOFORM B-RELATED"/>
    <property type="match status" value="1"/>
</dbReference>
<dbReference type="EMBL" id="CAAE01015017">
    <property type="protein sequence ID" value="CAG10250.1"/>
    <property type="molecule type" value="Genomic_DNA"/>
</dbReference>
<accession>Q4RMY2</accession>
<feature type="compositionally biased region" description="Acidic residues" evidence="1">
    <location>
        <begin position="189"/>
        <end position="199"/>
    </location>
</feature>
<feature type="region of interest" description="Disordered" evidence="1">
    <location>
        <begin position="129"/>
        <end position="200"/>
    </location>
</feature>
<dbReference type="Gene3D" id="3.80.10.10">
    <property type="entry name" value="Ribonuclease Inhibitor"/>
    <property type="match status" value="3"/>
</dbReference>
<gene>
    <name evidence="2" type="ORF">GSTENG00031824001</name>
</gene>
<reference evidence="2" key="1">
    <citation type="journal article" date="2004" name="Nature">
        <title>Genome duplication in the teleost fish Tetraodon nigroviridis reveals the early vertebrate proto-karyotype.</title>
        <authorList>
            <person name="Jaillon O."/>
            <person name="Aury J.-M."/>
            <person name="Brunet F."/>
            <person name="Petit J.-L."/>
            <person name="Stange-Thomann N."/>
            <person name="Mauceli E."/>
            <person name="Bouneau L."/>
            <person name="Fischer C."/>
            <person name="Ozouf-Costaz C."/>
            <person name="Bernot A."/>
            <person name="Nicaud S."/>
            <person name="Jaffe D."/>
            <person name="Fisher S."/>
            <person name="Lutfalla G."/>
            <person name="Dossat C."/>
            <person name="Segurens B."/>
            <person name="Dasilva C."/>
            <person name="Salanoubat M."/>
            <person name="Levy M."/>
            <person name="Boudet N."/>
            <person name="Castellano S."/>
            <person name="Anthouard V."/>
            <person name="Jubin C."/>
            <person name="Castelli V."/>
            <person name="Katinka M."/>
            <person name="Vacherie B."/>
            <person name="Biemont C."/>
            <person name="Skalli Z."/>
            <person name="Cattolico L."/>
            <person name="Poulain J."/>
            <person name="De Berardinis V."/>
            <person name="Cruaud C."/>
            <person name="Duprat S."/>
            <person name="Brottier P."/>
            <person name="Coutanceau J.-P."/>
            <person name="Gouzy J."/>
            <person name="Parra G."/>
            <person name="Lardier G."/>
            <person name="Chapple C."/>
            <person name="McKernan K.J."/>
            <person name="McEwan P."/>
            <person name="Bosak S."/>
            <person name="Kellis M."/>
            <person name="Volff J.-N."/>
            <person name="Guigo R."/>
            <person name="Zody M.C."/>
            <person name="Mesirov J."/>
            <person name="Lindblad-Toh K."/>
            <person name="Birren B."/>
            <person name="Nusbaum C."/>
            <person name="Kahn D."/>
            <person name="Robinson-Rechavi M."/>
            <person name="Laudet V."/>
            <person name="Schachter V."/>
            <person name="Quetier F."/>
            <person name="Saurin W."/>
            <person name="Scarpelli C."/>
            <person name="Wincker P."/>
            <person name="Lander E.S."/>
            <person name="Weissenbach J."/>
            <person name="Roest Crollius H."/>
        </authorList>
    </citation>
    <scope>NUCLEOTIDE SEQUENCE [LARGE SCALE GENOMIC DNA]</scope>
</reference>
<dbReference type="Gene3D" id="3.10.20.90">
    <property type="entry name" value="Phosphatidylinositol 3-kinase Catalytic Subunit, Chain A, domain 1"/>
    <property type="match status" value="1"/>
</dbReference>